<dbReference type="EMBL" id="CAICTM010000475">
    <property type="protein sequence ID" value="CAB9511250.1"/>
    <property type="molecule type" value="Genomic_DNA"/>
</dbReference>
<protein>
    <submittedName>
        <fullName evidence="2">Uncharacterized protein</fullName>
    </submittedName>
</protein>
<dbReference type="Proteomes" id="UP001153069">
    <property type="component" value="Unassembled WGS sequence"/>
</dbReference>
<gene>
    <name evidence="2" type="ORF">SEMRO_476_G150540.1</name>
</gene>
<evidence type="ECO:0000313" key="3">
    <source>
        <dbReference type="Proteomes" id="UP001153069"/>
    </source>
</evidence>
<sequence length="89" mass="9451">MKRGKGTHSSSTISVDGVTSLDISTGPDQLDPAVRDALIKRAEAEALQYRQDHEAIVTRTQEEEEGEAVKKLPAKKNPGSSSTDGTNGS</sequence>
<name>A0A9N8E319_9STRA</name>
<feature type="compositionally biased region" description="Polar residues" evidence="1">
    <location>
        <begin position="78"/>
        <end position="89"/>
    </location>
</feature>
<organism evidence="2 3">
    <name type="scientific">Seminavis robusta</name>
    <dbReference type="NCBI Taxonomy" id="568900"/>
    <lineage>
        <taxon>Eukaryota</taxon>
        <taxon>Sar</taxon>
        <taxon>Stramenopiles</taxon>
        <taxon>Ochrophyta</taxon>
        <taxon>Bacillariophyta</taxon>
        <taxon>Bacillariophyceae</taxon>
        <taxon>Bacillariophycidae</taxon>
        <taxon>Naviculales</taxon>
        <taxon>Naviculaceae</taxon>
        <taxon>Seminavis</taxon>
    </lineage>
</organism>
<keyword evidence="3" id="KW-1185">Reference proteome</keyword>
<feature type="region of interest" description="Disordered" evidence="1">
    <location>
        <begin position="1"/>
        <end position="30"/>
    </location>
</feature>
<feature type="region of interest" description="Disordered" evidence="1">
    <location>
        <begin position="58"/>
        <end position="89"/>
    </location>
</feature>
<reference evidence="2" key="1">
    <citation type="submission" date="2020-06" db="EMBL/GenBank/DDBJ databases">
        <authorList>
            <consortium name="Plant Systems Biology data submission"/>
        </authorList>
    </citation>
    <scope>NUCLEOTIDE SEQUENCE</scope>
    <source>
        <strain evidence="2">D6</strain>
    </source>
</reference>
<accession>A0A9N8E319</accession>
<comment type="caution">
    <text evidence="2">The sequence shown here is derived from an EMBL/GenBank/DDBJ whole genome shotgun (WGS) entry which is preliminary data.</text>
</comment>
<evidence type="ECO:0000313" key="2">
    <source>
        <dbReference type="EMBL" id="CAB9511250.1"/>
    </source>
</evidence>
<proteinExistence type="predicted"/>
<evidence type="ECO:0000256" key="1">
    <source>
        <dbReference type="SAM" id="MobiDB-lite"/>
    </source>
</evidence>
<dbReference type="AlphaFoldDB" id="A0A9N8E319"/>